<proteinExistence type="predicted"/>
<organism evidence="2">
    <name type="scientific">Tanacetum cinerariifolium</name>
    <name type="common">Dalmatian daisy</name>
    <name type="synonym">Chrysanthemum cinerariifolium</name>
    <dbReference type="NCBI Taxonomy" id="118510"/>
    <lineage>
        <taxon>Eukaryota</taxon>
        <taxon>Viridiplantae</taxon>
        <taxon>Streptophyta</taxon>
        <taxon>Embryophyta</taxon>
        <taxon>Tracheophyta</taxon>
        <taxon>Spermatophyta</taxon>
        <taxon>Magnoliopsida</taxon>
        <taxon>eudicotyledons</taxon>
        <taxon>Gunneridae</taxon>
        <taxon>Pentapetalae</taxon>
        <taxon>asterids</taxon>
        <taxon>campanulids</taxon>
        <taxon>Asterales</taxon>
        <taxon>Asteraceae</taxon>
        <taxon>Asteroideae</taxon>
        <taxon>Anthemideae</taxon>
        <taxon>Anthemidinae</taxon>
        <taxon>Tanacetum</taxon>
    </lineage>
</organism>
<comment type="caution">
    <text evidence="2">The sequence shown here is derived from an EMBL/GenBank/DDBJ whole genome shotgun (WGS) entry which is preliminary data.</text>
</comment>
<dbReference type="EMBL" id="BKCJ010004602">
    <property type="protein sequence ID" value="GEU62017.1"/>
    <property type="molecule type" value="Genomic_DNA"/>
</dbReference>
<feature type="compositionally biased region" description="Basic and acidic residues" evidence="1">
    <location>
        <begin position="1"/>
        <end position="15"/>
    </location>
</feature>
<dbReference type="AlphaFoldDB" id="A0A6L2LM22"/>
<sequence>MPSKDDKEEETKSNSENDDANPANSMVESSKKKKLKRFDFVTKGGEHVHFTAKKIKEQKRIEESLKAELAKQEVEKVKKDLFDLMGIDVVTKGPITLKVYREDGTTEVIPKFKNSDLHLAEWTETRLPISWRGNKPGLRLQPRMVYGFAYIFADLSLTFGDDDNFVFTVHGLPMHYLGPTVTPKV</sequence>
<evidence type="ECO:0000313" key="2">
    <source>
        <dbReference type="EMBL" id="GEU62017.1"/>
    </source>
</evidence>
<name>A0A6L2LM22_TANCI</name>
<gene>
    <name evidence="2" type="ORF">Tci_033995</name>
</gene>
<feature type="region of interest" description="Disordered" evidence="1">
    <location>
        <begin position="1"/>
        <end position="32"/>
    </location>
</feature>
<evidence type="ECO:0000256" key="1">
    <source>
        <dbReference type="SAM" id="MobiDB-lite"/>
    </source>
</evidence>
<reference evidence="2" key="1">
    <citation type="journal article" date="2019" name="Sci. Rep.">
        <title>Draft genome of Tanacetum cinerariifolium, the natural source of mosquito coil.</title>
        <authorList>
            <person name="Yamashiro T."/>
            <person name="Shiraishi A."/>
            <person name="Satake H."/>
            <person name="Nakayama K."/>
        </authorList>
    </citation>
    <scope>NUCLEOTIDE SEQUENCE</scope>
</reference>
<protein>
    <submittedName>
        <fullName evidence="2">Uncharacterized protein</fullName>
    </submittedName>
</protein>
<accession>A0A6L2LM22</accession>